<keyword evidence="2" id="KW-1133">Transmembrane helix</keyword>
<keyword evidence="2" id="KW-0472">Membrane</keyword>
<feature type="transmembrane region" description="Helical" evidence="2">
    <location>
        <begin position="296"/>
        <end position="320"/>
    </location>
</feature>
<evidence type="ECO:0000256" key="1">
    <source>
        <dbReference type="SAM" id="MobiDB-lite"/>
    </source>
</evidence>
<comment type="caution">
    <text evidence="3">The sequence shown here is derived from an EMBL/GenBank/DDBJ whole genome shotgun (WGS) entry which is preliminary data.</text>
</comment>
<keyword evidence="2" id="KW-0812">Transmembrane</keyword>
<evidence type="ECO:0000313" key="4">
    <source>
        <dbReference type="Proteomes" id="UP001642483"/>
    </source>
</evidence>
<proteinExistence type="predicted"/>
<dbReference type="Proteomes" id="UP001642483">
    <property type="component" value="Unassembled WGS sequence"/>
</dbReference>
<evidence type="ECO:0000256" key="2">
    <source>
        <dbReference type="SAM" id="Phobius"/>
    </source>
</evidence>
<accession>A0ABP0FZI9</accession>
<protein>
    <submittedName>
        <fullName evidence="3">Uncharacterized protein</fullName>
    </submittedName>
</protein>
<reference evidence="3 4" key="1">
    <citation type="submission" date="2024-02" db="EMBL/GenBank/DDBJ databases">
        <authorList>
            <person name="Daric V."/>
            <person name="Darras S."/>
        </authorList>
    </citation>
    <scope>NUCLEOTIDE SEQUENCE [LARGE SCALE GENOMIC DNA]</scope>
</reference>
<evidence type="ECO:0000313" key="3">
    <source>
        <dbReference type="EMBL" id="CAK8685014.1"/>
    </source>
</evidence>
<dbReference type="EMBL" id="CAWYQH010000098">
    <property type="protein sequence ID" value="CAK8685014.1"/>
    <property type="molecule type" value="Genomic_DNA"/>
</dbReference>
<sequence>MICLLPLSMTTGYYLCPCLDLEVENSRSGNVLCQNRTNGSRCESVRTALEIELTTYDFQLIPSFVNFFWKGEYDENAADNLTLYLETTTNGGGKKLWVPIEGCIDVPLTQKQCRPKRCYHEGVIITLFRKGQNRYKYPPSSLPPCQQICNSLQAEQSEGYELSLNDLYLEEKDRNINIECFFRFNENLEEYQAKKTVSLYGREMYKMPLEYFELHEDDQNISFLIDKKKCQAQQCQYFNITLHSIHDYNFPENGTSYVCLYWNITNSEKLSLLCMEPAAVNTDTMERPTYPKPQEYTVIAILAIVFSVVLIAGIVSNYLVWNTFKFNKEKEGRKNFNSAYDNLEVILQKRFVFIPPPETDSQPDVPSLLTSNYTAKIPFYNSALGSLEKATDVVNSRTFVQSMTAPVCIPLSDKNENHSQESSLTQETLENCALLPDSEIYIGFNPHQDDACSIYDEQRNGKPHSRLATENHIHAGYLNKSNTSLTSCQECESFSSENENDDSSYDDDSVMDTLY</sequence>
<feature type="region of interest" description="Disordered" evidence="1">
    <location>
        <begin position="492"/>
        <end position="515"/>
    </location>
</feature>
<organism evidence="3 4">
    <name type="scientific">Clavelina lepadiformis</name>
    <name type="common">Light-bulb sea squirt</name>
    <name type="synonym">Ascidia lepadiformis</name>
    <dbReference type="NCBI Taxonomy" id="159417"/>
    <lineage>
        <taxon>Eukaryota</taxon>
        <taxon>Metazoa</taxon>
        <taxon>Chordata</taxon>
        <taxon>Tunicata</taxon>
        <taxon>Ascidiacea</taxon>
        <taxon>Aplousobranchia</taxon>
        <taxon>Clavelinidae</taxon>
        <taxon>Clavelina</taxon>
    </lineage>
</organism>
<feature type="compositionally biased region" description="Acidic residues" evidence="1">
    <location>
        <begin position="498"/>
        <end position="515"/>
    </location>
</feature>
<gene>
    <name evidence="3" type="ORF">CVLEPA_LOCUS16178</name>
</gene>
<keyword evidence="4" id="KW-1185">Reference proteome</keyword>
<name>A0ABP0FZI9_CLALP</name>